<evidence type="ECO:0000256" key="6">
    <source>
        <dbReference type="ARBA" id="ARBA00038999"/>
    </source>
</evidence>
<dbReference type="VEuPathDB" id="TriTrypDB:TM35_000371100"/>
<feature type="region of interest" description="Disordered" evidence="11">
    <location>
        <begin position="136"/>
        <end position="176"/>
    </location>
</feature>
<comment type="catalytic activity">
    <reaction evidence="8">
        <text>L-threonyl-[protein] + ATP = O-phospho-L-threonyl-[protein] + ADP + H(+)</text>
        <dbReference type="Rhea" id="RHEA:46608"/>
        <dbReference type="Rhea" id="RHEA-COMP:11060"/>
        <dbReference type="Rhea" id="RHEA-COMP:11605"/>
        <dbReference type="ChEBI" id="CHEBI:15378"/>
        <dbReference type="ChEBI" id="CHEBI:30013"/>
        <dbReference type="ChEBI" id="CHEBI:30616"/>
        <dbReference type="ChEBI" id="CHEBI:61977"/>
        <dbReference type="ChEBI" id="CHEBI:456216"/>
        <dbReference type="EC" id="2.7.12.2"/>
    </reaction>
</comment>
<comment type="catalytic activity">
    <reaction evidence="7">
        <text>L-seryl-[protein] + ATP = O-phospho-L-seryl-[protein] + ADP + H(+)</text>
        <dbReference type="Rhea" id="RHEA:17989"/>
        <dbReference type="Rhea" id="RHEA-COMP:9863"/>
        <dbReference type="Rhea" id="RHEA-COMP:11604"/>
        <dbReference type="ChEBI" id="CHEBI:15378"/>
        <dbReference type="ChEBI" id="CHEBI:29999"/>
        <dbReference type="ChEBI" id="CHEBI:30616"/>
        <dbReference type="ChEBI" id="CHEBI:83421"/>
        <dbReference type="ChEBI" id="CHEBI:456216"/>
        <dbReference type="EC" id="2.7.12.2"/>
    </reaction>
</comment>
<accession>A0A1X0NKG4</accession>
<dbReference type="SUPFAM" id="SSF56112">
    <property type="entry name" value="Protein kinase-like (PK-like)"/>
    <property type="match status" value="1"/>
</dbReference>
<feature type="compositionally biased region" description="Polar residues" evidence="11">
    <location>
        <begin position="85"/>
        <end position="100"/>
    </location>
</feature>
<organism evidence="13 14">
    <name type="scientific">Trypanosoma theileri</name>
    <dbReference type="NCBI Taxonomy" id="67003"/>
    <lineage>
        <taxon>Eukaryota</taxon>
        <taxon>Discoba</taxon>
        <taxon>Euglenozoa</taxon>
        <taxon>Kinetoplastea</taxon>
        <taxon>Metakinetoplastina</taxon>
        <taxon>Trypanosomatida</taxon>
        <taxon>Trypanosomatidae</taxon>
        <taxon>Trypanosoma</taxon>
    </lineage>
</organism>
<proteinExistence type="inferred from homology"/>
<feature type="compositionally biased region" description="Acidic residues" evidence="11">
    <location>
        <begin position="502"/>
        <end position="515"/>
    </location>
</feature>
<keyword evidence="2 10" id="KW-0547">Nucleotide-binding</keyword>
<gene>
    <name evidence="13" type="ORF">TM35_000371100</name>
</gene>
<keyword evidence="4 10" id="KW-0067">ATP-binding</keyword>
<dbReference type="Pfam" id="PF00069">
    <property type="entry name" value="Pkinase"/>
    <property type="match status" value="2"/>
</dbReference>
<dbReference type="PROSITE" id="PS50011">
    <property type="entry name" value="PROTEIN_KINASE_DOM"/>
    <property type="match status" value="1"/>
</dbReference>
<feature type="binding site" evidence="10">
    <location>
        <position position="399"/>
    </location>
    <ligand>
        <name>ATP</name>
        <dbReference type="ChEBI" id="CHEBI:30616"/>
    </ligand>
</feature>
<dbReference type="GO" id="GO:0005524">
    <property type="term" value="F:ATP binding"/>
    <property type="evidence" value="ECO:0007669"/>
    <property type="project" value="UniProtKB-UniRule"/>
</dbReference>
<dbReference type="InterPro" id="IPR011009">
    <property type="entry name" value="Kinase-like_dom_sf"/>
</dbReference>
<dbReference type="GO" id="GO:0004708">
    <property type="term" value="F:MAP kinase kinase activity"/>
    <property type="evidence" value="ECO:0007669"/>
    <property type="project" value="UniProtKB-EC"/>
</dbReference>
<feature type="compositionally biased region" description="Low complexity" evidence="11">
    <location>
        <begin position="106"/>
        <end position="121"/>
    </location>
</feature>
<dbReference type="AlphaFoldDB" id="A0A1X0NKG4"/>
<evidence type="ECO:0000256" key="5">
    <source>
        <dbReference type="ARBA" id="ARBA00038035"/>
    </source>
</evidence>
<dbReference type="RefSeq" id="XP_028879203.1">
    <property type="nucleotide sequence ID" value="XM_029029410.1"/>
</dbReference>
<evidence type="ECO:0000259" key="12">
    <source>
        <dbReference type="PROSITE" id="PS50011"/>
    </source>
</evidence>
<dbReference type="SMART" id="SM00220">
    <property type="entry name" value="S_TKc"/>
    <property type="match status" value="1"/>
</dbReference>
<evidence type="ECO:0000256" key="1">
    <source>
        <dbReference type="ARBA" id="ARBA00022679"/>
    </source>
</evidence>
<comment type="catalytic activity">
    <reaction evidence="9">
        <text>L-tyrosyl-[protein] + ATP = O-phospho-L-tyrosyl-[protein] + ADP + H(+)</text>
        <dbReference type="Rhea" id="RHEA:10596"/>
        <dbReference type="Rhea" id="RHEA-COMP:10136"/>
        <dbReference type="Rhea" id="RHEA-COMP:20101"/>
        <dbReference type="ChEBI" id="CHEBI:15378"/>
        <dbReference type="ChEBI" id="CHEBI:30616"/>
        <dbReference type="ChEBI" id="CHEBI:46858"/>
        <dbReference type="ChEBI" id="CHEBI:61978"/>
        <dbReference type="ChEBI" id="CHEBI:456216"/>
        <dbReference type="EC" id="2.7.12.2"/>
    </reaction>
</comment>
<dbReference type="PANTHER" id="PTHR48013:SF9">
    <property type="entry name" value="DUAL SPECIFICITY MITOGEN-ACTIVATED PROTEIN KINASE KINASE 5"/>
    <property type="match status" value="1"/>
</dbReference>
<reference evidence="13 14" key="1">
    <citation type="submission" date="2017-03" db="EMBL/GenBank/DDBJ databases">
        <title>An alternative strategy for trypanosome survival in the mammalian bloodstream revealed through genome and transcriptome analysis of the ubiquitous bovine parasite Trypanosoma (Megatrypanum) theileri.</title>
        <authorList>
            <person name="Kelly S."/>
            <person name="Ivens A."/>
            <person name="Mott A."/>
            <person name="O'Neill E."/>
            <person name="Emms D."/>
            <person name="Macleod O."/>
            <person name="Voorheis P."/>
            <person name="Matthews J."/>
            <person name="Matthews K."/>
            <person name="Carrington M."/>
        </authorList>
    </citation>
    <scope>NUCLEOTIDE SEQUENCE [LARGE SCALE GENOMIC DNA]</scope>
    <source>
        <strain evidence="13">Edinburgh</strain>
    </source>
</reference>
<evidence type="ECO:0000256" key="11">
    <source>
        <dbReference type="SAM" id="MobiDB-lite"/>
    </source>
</evidence>
<evidence type="ECO:0000256" key="7">
    <source>
        <dbReference type="ARBA" id="ARBA00049014"/>
    </source>
</evidence>
<dbReference type="GeneID" id="39989190"/>
<protein>
    <recommendedName>
        <fullName evidence="6">mitogen-activated protein kinase kinase</fullName>
        <ecNumber evidence="6">2.7.12.2</ecNumber>
    </recommendedName>
</protein>
<feature type="region of interest" description="Disordered" evidence="11">
    <location>
        <begin position="68"/>
        <end position="124"/>
    </location>
</feature>
<dbReference type="PROSITE" id="PS00108">
    <property type="entry name" value="PROTEIN_KINASE_ST"/>
    <property type="match status" value="1"/>
</dbReference>
<feature type="compositionally biased region" description="Low complexity" evidence="11">
    <location>
        <begin position="590"/>
        <end position="609"/>
    </location>
</feature>
<feature type="compositionally biased region" description="Low complexity" evidence="11">
    <location>
        <begin position="232"/>
        <end position="250"/>
    </location>
</feature>
<dbReference type="EC" id="2.7.12.2" evidence="6"/>
<dbReference type="Gene3D" id="3.30.200.20">
    <property type="entry name" value="Phosphorylase Kinase, domain 1"/>
    <property type="match status" value="1"/>
</dbReference>
<dbReference type="STRING" id="67003.A0A1X0NKG4"/>
<evidence type="ECO:0000256" key="8">
    <source>
        <dbReference type="ARBA" id="ARBA00049299"/>
    </source>
</evidence>
<feature type="compositionally biased region" description="Low complexity" evidence="11">
    <location>
        <begin position="316"/>
        <end position="327"/>
    </location>
</feature>
<feature type="region of interest" description="Disordered" evidence="11">
    <location>
        <begin position="581"/>
        <end position="609"/>
    </location>
</feature>
<feature type="compositionally biased region" description="Polar residues" evidence="11">
    <location>
        <begin position="139"/>
        <end position="166"/>
    </location>
</feature>
<dbReference type="PANTHER" id="PTHR48013">
    <property type="entry name" value="DUAL SPECIFICITY MITOGEN-ACTIVATED PROTEIN KINASE KINASE 5-RELATED"/>
    <property type="match status" value="1"/>
</dbReference>
<evidence type="ECO:0000256" key="9">
    <source>
        <dbReference type="ARBA" id="ARBA00051693"/>
    </source>
</evidence>
<feature type="region of interest" description="Disordered" evidence="11">
    <location>
        <begin position="313"/>
        <end position="336"/>
    </location>
</feature>
<dbReference type="PROSITE" id="PS00107">
    <property type="entry name" value="PROTEIN_KINASE_ATP"/>
    <property type="match status" value="1"/>
</dbReference>
<dbReference type="InterPro" id="IPR000719">
    <property type="entry name" value="Prot_kinase_dom"/>
</dbReference>
<keyword evidence="3" id="KW-0418">Kinase</keyword>
<evidence type="ECO:0000256" key="10">
    <source>
        <dbReference type="PROSITE-ProRule" id="PRU10141"/>
    </source>
</evidence>
<evidence type="ECO:0000256" key="2">
    <source>
        <dbReference type="ARBA" id="ARBA00022741"/>
    </source>
</evidence>
<feature type="region of interest" description="Disordered" evidence="11">
    <location>
        <begin position="491"/>
        <end position="520"/>
    </location>
</feature>
<keyword evidence="14" id="KW-1185">Reference proteome</keyword>
<evidence type="ECO:0000313" key="13">
    <source>
        <dbReference type="EMBL" id="ORC85137.1"/>
    </source>
</evidence>
<feature type="region of interest" description="Disordered" evidence="11">
    <location>
        <begin position="1"/>
        <end position="25"/>
    </location>
</feature>
<dbReference type="OrthoDB" id="10252354at2759"/>
<feature type="region of interest" description="Disordered" evidence="11">
    <location>
        <begin position="209"/>
        <end position="251"/>
    </location>
</feature>
<feature type="compositionally biased region" description="Polar residues" evidence="11">
    <location>
        <begin position="632"/>
        <end position="649"/>
    </location>
</feature>
<name>A0A1X0NKG4_9TRYP</name>
<comment type="similarity">
    <text evidence="5">Belongs to the protein kinase superfamily. STE Ser/Thr protein kinase family. MAP kinase kinase subfamily.</text>
</comment>
<feature type="region of interest" description="Disordered" evidence="11">
    <location>
        <begin position="629"/>
        <end position="661"/>
    </location>
</feature>
<dbReference type="Gene3D" id="1.10.510.10">
    <property type="entry name" value="Transferase(Phosphotransferase) domain 1"/>
    <property type="match status" value="1"/>
</dbReference>
<evidence type="ECO:0000256" key="3">
    <source>
        <dbReference type="ARBA" id="ARBA00022777"/>
    </source>
</evidence>
<dbReference type="Proteomes" id="UP000192257">
    <property type="component" value="Unassembled WGS sequence"/>
</dbReference>
<dbReference type="EMBL" id="NBCO01000037">
    <property type="protein sequence ID" value="ORC85137.1"/>
    <property type="molecule type" value="Genomic_DNA"/>
</dbReference>
<sequence length="770" mass="85105">MISQSLPATIGKSISDQEANANAPPTLQLSMLIGNTEMEDSKKTHRMARTPNHFGSKVLMSEERVKNNSFSSGIPMREKKRPPSLFSTPFSSVLPTQQHTPVGWMSRSSSQNQQQQQQQQRTPGSLYAGSAIGLHRTGESSTLQPPQSLRKSSDSLSGTMNSSPQRPSAPATKPPMLSLSEDHHVLIAGPFRVSCDGCLTMQNHLLLNNSSNHNHNSLGERKSSSVEEGEIAAASTTAAATAGGPHATPTRKPLLLPAKMLVPLETAANNSFTLLSASIDTPYSPITYSLDAHSSTTRPTYQRTQYLQPLQYPPRSSSAFSHSDSGSLAMPSAQSTPDTAASLLPYMELPPSCRMSALPPSNALRYADVQIIPGPVGEGASATVFEAVHIPSGRRLAVKRIDLSPFFVQWSPEAHTHTPPTYSSQRLQQLQLIVVRELQALHMAYCSPFMVKLYNAFFSEENMALDFVMEYMHYGGLDHLTKVLHAPFSNIDPHDGGTISTTEEEEEEEEEEGDERDCNGKKYVGVPERLVAVVGEQLLRGIQHMHERGFIHRDIKPGNVLVNDRGIVKLTDFGLSQRYGSAEDTRASCSQTTLSQSQNRQQQQQQQQQKCLATPLNAVPCRDISPFDPSIDSVTSSSEDLQCSGTNKYMSPERQRGKTHGASSDIWAVGMTLAEFAVGEYPVDLTDCIDAFDRVARIEAPLDLKKYPRPYPLSEEFIDFIHISMLPEPRERPTAGELLEHPFFRQWETPFSIEDYLREHTSLWATRHQK</sequence>
<comment type="caution">
    <text evidence="13">The sequence shown here is derived from an EMBL/GenBank/DDBJ whole genome shotgun (WGS) entry which is preliminary data.</text>
</comment>
<dbReference type="InterPro" id="IPR017441">
    <property type="entry name" value="Protein_kinase_ATP_BS"/>
</dbReference>
<dbReference type="InterPro" id="IPR008271">
    <property type="entry name" value="Ser/Thr_kinase_AS"/>
</dbReference>
<keyword evidence="1" id="KW-0808">Transferase</keyword>
<feature type="domain" description="Protein kinase" evidence="12">
    <location>
        <begin position="370"/>
        <end position="744"/>
    </location>
</feature>
<evidence type="ECO:0000313" key="14">
    <source>
        <dbReference type="Proteomes" id="UP000192257"/>
    </source>
</evidence>
<evidence type="ECO:0000256" key="4">
    <source>
        <dbReference type="ARBA" id="ARBA00022840"/>
    </source>
</evidence>